<dbReference type="PANTHER" id="PTHR30348:SF4">
    <property type="entry name" value="DUF72 DOMAIN-CONTAINING PROTEIN"/>
    <property type="match status" value="1"/>
</dbReference>
<sequence length="293" mass="32533">MAANASTQAGAIRVGIGGWTYAPWRGTFYPEDLTQARELEFASRRLTAIEINSTYHGTQKRASFIKWKEQTPDDFVFSVKASRYATNRRVLAEAGESVERFIDSGITELGVKLGPIVWQFAPSKVFDPEDFEAFLALLPQEADGIGLRHVVEVRHASFACPEFLALARRYKVATVFTDAEKFPSFADVTGDFVYARLMRSNAKLKYGYAPKLLDAWVEHAQAWARGEAPQGLPRVEDNDAPASRRDVFVFFINGDKERAPAAATALLSRLDPDYEARVRVSGRNTASTPSSGK</sequence>
<name>A0A5M8AUN2_9BURK</name>
<keyword evidence="2" id="KW-1185">Reference proteome</keyword>
<dbReference type="RefSeq" id="WP_150083201.1">
    <property type="nucleotide sequence ID" value="NZ_CP080293.1"/>
</dbReference>
<evidence type="ECO:0000313" key="1">
    <source>
        <dbReference type="EMBL" id="KAA6124544.1"/>
    </source>
</evidence>
<dbReference type="Proteomes" id="UP000324324">
    <property type="component" value="Unassembled WGS sequence"/>
</dbReference>
<evidence type="ECO:0000313" key="2">
    <source>
        <dbReference type="Proteomes" id="UP000324324"/>
    </source>
</evidence>
<organism evidence="1 2">
    <name type="scientific">Cupriavidus cauae</name>
    <dbReference type="NCBI Taxonomy" id="2608999"/>
    <lineage>
        <taxon>Bacteria</taxon>
        <taxon>Pseudomonadati</taxon>
        <taxon>Pseudomonadota</taxon>
        <taxon>Betaproteobacteria</taxon>
        <taxon>Burkholderiales</taxon>
        <taxon>Burkholderiaceae</taxon>
        <taxon>Cupriavidus</taxon>
    </lineage>
</organism>
<dbReference type="EMBL" id="VWRN01000031">
    <property type="protein sequence ID" value="KAA6124544.1"/>
    <property type="molecule type" value="Genomic_DNA"/>
</dbReference>
<protein>
    <submittedName>
        <fullName evidence="1">DUF72 domain-containing protein</fullName>
    </submittedName>
</protein>
<dbReference type="InterPro" id="IPR002763">
    <property type="entry name" value="DUF72"/>
</dbReference>
<accession>A0A5M8AUN2</accession>
<dbReference type="Gene3D" id="3.20.20.410">
    <property type="entry name" value="Protein of unknown function UPF0759"/>
    <property type="match status" value="1"/>
</dbReference>
<dbReference type="SUPFAM" id="SSF117396">
    <property type="entry name" value="TM1631-like"/>
    <property type="match status" value="1"/>
</dbReference>
<comment type="caution">
    <text evidence="1">The sequence shown here is derived from an EMBL/GenBank/DDBJ whole genome shotgun (WGS) entry which is preliminary data.</text>
</comment>
<reference evidence="1 2" key="1">
    <citation type="submission" date="2019-09" db="EMBL/GenBank/DDBJ databases">
        <title>Isolation of a novel species in the genus Cupriavidus from patients with sepsis using whole genome sequencing.</title>
        <authorList>
            <person name="Kweon O.J."/>
            <person name="Lee M.-K."/>
        </authorList>
    </citation>
    <scope>NUCLEOTIDE SEQUENCE [LARGE SCALE GENOMIC DNA]</scope>
    <source>
        <strain evidence="1 2">MKL-01</strain>
    </source>
</reference>
<dbReference type="Pfam" id="PF01904">
    <property type="entry name" value="DUF72"/>
    <property type="match status" value="1"/>
</dbReference>
<dbReference type="InterPro" id="IPR036520">
    <property type="entry name" value="UPF0759_sf"/>
</dbReference>
<dbReference type="AlphaFoldDB" id="A0A5M8AUN2"/>
<gene>
    <name evidence="1" type="ORF">F1599_11600</name>
</gene>
<dbReference type="PANTHER" id="PTHR30348">
    <property type="entry name" value="UNCHARACTERIZED PROTEIN YECE"/>
    <property type="match status" value="1"/>
</dbReference>
<proteinExistence type="predicted"/>